<dbReference type="InterPro" id="IPR010982">
    <property type="entry name" value="Lambda_DNA-bd_dom_sf"/>
</dbReference>
<dbReference type="GO" id="GO:0000976">
    <property type="term" value="F:transcription cis-regulatory region binding"/>
    <property type="evidence" value="ECO:0007669"/>
    <property type="project" value="TreeGrafter"/>
</dbReference>
<proteinExistence type="predicted"/>
<dbReference type="SMART" id="SM00354">
    <property type="entry name" value="HTH_LACI"/>
    <property type="match status" value="1"/>
</dbReference>
<gene>
    <name evidence="5" type="ORF">C7B43_15410</name>
</gene>
<dbReference type="PANTHER" id="PTHR30146">
    <property type="entry name" value="LACI-RELATED TRANSCRIPTIONAL REPRESSOR"/>
    <property type="match status" value="1"/>
</dbReference>
<dbReference type="AlphaFoldDB" id="A0A2T2WUS9"/>
<dbReference type="Pfam" id="PF13377">
    <property type="entry name" value="Peripla_BP_3"/>
    <property type="match status" value="1"/>
</dbReference>
<dbReference type="Pfam" id="PF00356">
    <property type="entry name" value="LacI"/>
    <property type="match status" value="1"/>
</dbReference>
<evidence type="ECO:0000313" key="6">
    <source>
        <dbReference type="Proteomes" id="UP000242699"/>
    </source>
</evidence>
<keyword evidence="2" id="KW-0238">DNA-binding</keyword>
<dbReference type="CDD" id="cd06267">
    <property type="entry name" value="PBP1_LacI_sugar_binding-like"/>
    <property type="match status" value="1"/>
</dbReference>
<dbReference type="InterPro" id="IPR028082">
    <property type="entry name" value="Peripla_BP_I"/>
</dbReference>
<dbReference type="Gene3D" id="3.40.50.2300">
    <property type="match status" value="2"/>
</dbReference>
<keyword evidence="3" id="KW-0804">Transcription</keyword>
<reference evidence="5 6" key="1">
    <citation type="journal article" date="2014" name="BMC Genomics">
        <title>Comparison of environmental and isolate Sulfobacillus genomes reveals diverse carbon, sulfur, nitrogen, and hydrogen metabolisms.</title>
        <authorList>
            <person name="Justice N.B."/>
            <person name="Norman A."/>
            <person name="Brown C.T."/>
            <person name="Singh A."/>
            <person name="Thomas B.C."/>
            <person name="Banfield J.F."/>
        </authorList>
    </citation>
    <scope>NUCLEOTIDE SEQUENCE [LARGE SCALE GENOMIC DNA]</scope>
    <source>
        <strain evidence="5">AMDSBA1</strain>
    </source>
</reference>
<dbReference type="PANTHER" id="PTHR30146:SF109">
    <property type="entry name" value="HTH-TYPE TRANSCRIPTIONAL REGULATOR GALS"/>
    <property type="match status" value="1"/>
</dbReference>
<accession>A0A2T2WUS9</accession>
<evidence type="ECO:0000313" key="5">
    <source>
        <dbReference type="EMBL" id="PSR25998.1"/>
    </source>
</evidence>
<name>A0A2T2WUS9_9FIRM</name>
<evidence type="ECO:0000256" key="2">
    <source>
        <dbReference type="ARBA" id="ARBA00023125"/>
    </source>
</evidence>
<dbReference type="Gene3D" id="1.10.260.40">
    <property type="entry name" value="lambda repressor-like DNA-binding domains"/>
    <property type="match status" value="1"/>
</dbReference>
<evidence type="ECO:0000256" key="1">
    <source>
        <dbReference type="ARBA" id="ARBA00023015"/>
    </source>
</evidence>
<protein>
    <submittedName>
        <fullName evidence="5">LacI family transcriptional regulator</fullName>
    </submittedName>
</protein>
<sequence>MPPNRPRTIKDVAAWAQVSTATVSRVINHAGNVRPHTADRVANALEALGYVPNAWARAMATDGSDLVGLIVPDILNPFFAAIYSGLNETAKSRGLAVWMVDSGDNSEQERQMLHMLGGYRARGIAITPAHPAANLRAIERIGVPICLVDRRLAKNLWDMVLIDNVTGSRQVAQIFVAAGHQRIAIIAGPQNSTPGLERLSGFRDALEKEGLSMPPEYIKIGDFRLNSGYALGQELLALDRPPTAIFSCNNLMTMGLLQAIHAHPAHSLGKTVAVVGFDDIPISTLTDPPLTVVSRPMREMGVQAARLIMARMESPAKPLETVVLGPQLIIRGSEKNPGLLRWI</sequence>
<dbReference type="SUPFAM" id="SSF53822">
    <property type="entry name" value="Periplasmic binding protein-like I"/>
    <property type="match status" value="1"/>
</dbReference>
<evidence type="ECO:0000259" key="4">
    <source>
        <dbReference type="PROSITE" id="PS50932"/>
    </source>
</evidence>
<dbReference type="SUPFAM" id="SSF47413">
    <property type="entry name" value="lambda repressor-like DNA-binding domains"/>
    <property type="match status" value="1"/>
</dbReference>
<dbReference type="CDD" id="cd01392">
    <property type="entry name" value="HTH_LacI"/>
    <property type="match status" value="1"/>
</dbReference>
<comment type="caution">
    <text evidence="5">The sequence shown here is derived from an EMBL/GenBank/DDBJ whole genome shotgun (WGS) entry which is preliminary data.</text>
</comment>
<dbReference type="InterPro" id="IPR000843">
    <property type="entry name" value="HTH_LacI"/>
</dbReference>
<dbReference type="PROSITE" id="PS00356">
    <property type="entry name" value="HTH_LACI_1"/>
    <property type="match status" value="1"/>
</dbReference>
<dbReference type="Proteomes" id="UP000242699">
    <property type="component" value="Unassembled WGS sequence"/>
</dbReference>
<evidence type="ECO:0000256" key="3">
    <source>
        <dbReference type="ARBA" id="ARBA00023163"/>
    </source>
</evidence>
<organism evidence="5 6">
    <name type="scientific">Sulfobacillus benefaciens</name>
    <dbReference type="NCBI Taxonomy" id="453960"/>
    <lineage>
        <taxon>Bacteria</taxon>
        <taxon>Bacillati</taxon>
        <taxon>Bacillota</taxon>
        <taxon>Clostridia</taxon>
        <taxon>Eubacteriales</taxon>
        <taxon>Clostridiales Family XVII. Incertae Sedis</taxon>
        <taxon>Sulfobacillus</taxon>
    </lineage>
</organism>
<dbReference type="EMBL" id="PXYT01000045">
    <property type="protein sequence ID" value="PSR25998.1"/>
    <property type="molecule type" value="Genomic_DNA"/>
</dbReference>
<dbReference type="InterPro" id="IPR046335">
    <property type="entry name" value="LacI/GalR-like_sensor"/>
</dbReference>
<keyword evidence="1" id="KW-0805">Transcription regulation</keyword>
<dbReference type="PRINTS" id="PR00036">
    <property type="entry name" value="HTHLACI"/>
</dbReference>
<dbReference type="PROSITE" id="PS50932">
    <property type="entry name" value="HTH_LACI_2"/>
    <property type="match status" value="1"/>
</dbReference>
<feature type="domain" description="HTH lacI-type" evidence="4">
    <location>
        <begin position="7"/>
        <end position="61"/>
    </location>
</feature>
<dbReference type="GO" id="GO:0003700">
    <property type="term" value="F:DNA-binding transcription factor activity"/>
    <property type="evidence" value="ECO:0007669"/>
    <property type="project" value="TreeGrafter"/>
</dbReference>